<accession>A0ACC0WTX6</accession>
<proteinExistence type="predicted"/>
<gene>
    <name evidence="1" type="ORF">PsorP6_001725</name>
</gene>
<reference evidence="1 2" key="1">
    <citation type="journal article" date="2022" name="bioRxiv">
        <title>The genome of the oomycete Peronosclerospora sorghi, a cosmopolitan pathogen of maize and sorghum, is inflated with dispersed pseudogenes.</title>
        <authorList>
            <person name="Fletcher K."/>
            <person name="Martin F."/>
            <person name="Isakeit T."/>
            <person name="Cavanaugh K."/>
            <person name="Magill C."/>
            <person name="Michelmore R."/>
        </authorList>
    </citation>
    <scope>NUCLEOTIDE SEQUENCE [LARGE SCALE GENOMIC DNA]</scope>
    <source>
        <strain evidence="1">P6</strain>
    </source>
</reference>
<evidence type="ECO:0000313" key="1">
    <source>
        <dbReference type="EMBL" id="KAI9922375.1"/>
    </source>
</evidence>
<dbReference type="EMBL" id="CM047580">
    <property type="protein sequence ID" value="KAI9922375.1"/>
    <property type="molecule type" value="Genomic_DNA"/>
</dbReference>
<organism evidence="1 2">
    <name type="scientific">Peronosclerospora sorghi</name>
    <dbReference type="NCBI Taxonomy" id="230839"/>
    <lineage>
        <taxon>Eukaryota</taxon>
        <taxon>Sar</taxon>
        <taxon>Stramenopiles</taxon>
        <taxon>Oomycota</taxon>
        <taxon>Peronosporomycetes</taxon>
        <taxon>Peronosporales</taxon>
        <taxon>Peronosporaceae</taxon>
        <taxon>Peronosclerospora</taxon>
    </lineage>
</organism>
<name>A0ACC0WTX6_9STRA</name>
<keyword evidence="2" id="KW-1185">Reference proteome</keyword>
<evidence type="ECO:0000313" key="2">
    <source>
        <dbReference type="Proteomes" id="UP001163321"/>
    </source>
</evidence>
<sequence>MNLIASVSGVIAVCALSVSANVASTLWGYRVNDTSMVSTSEWASVWQACSGLRQSPVDIVTTVNSSTNMMAPITFSGSCPVYNMIEPPKSLEADVTGGNCTVSVNNATYHMVQFHVHAPSEHTVNGKQLDGEIHFVHKSSDGQALLVVGLFLMLGPTSDEWLNPVLDALEHVSSTEQTAVSTVNLGSYSSLATSAAATGGIYNYPGSLTTPPCNETVDWWVVKKPIIISSADFNRVHLNLVEYHATDNGRNARPTQPLNGRVVTRYHKMNDQ</sequence>
<protein>
    <submittedName>
        <fullName evidence="1">Uncharacterized protein</fullName>
    </submittedName>
</protein>
<dbReference type="Proteomes" id="UP001163321">
    <property type="component" value="Chromosome 1"/>
</dbReference>
<comment type="caution">
    <text evidence="1">The sequence shown here is derived from an EMBL/GenBank/DDBJ whole genome shotgun (WGS) entry which is preliminary data.</text>
</comment>